<dbReference type="EMBL" id="KV423946">
    <property type="protein sequence ID" value="KZT58902.1"/>
    <property type="molecule type" value="Genomic_DNA"/>
</dbReference>
<dbReference type="Gene3D" id="3.40.50.720">
    <property type="entry name" value="NAD(P)-binding Rossmann-like Domain"/>
    <property type="match status" value="1"/>
</dbReference>
<dbReference type="Pfam" id="PF05368">
    <property type="entry name" value="NmrA"/>
    <property type="match status" value="1"/>
</dbReference>
<evidence type="ECO:0000259" key="3">
    <source>
        <dbReference type="Pfam" id="PF05368"/>
    </source>
</evidence>
<dbReference type="OrthoDB" id="9974981at2759"/>
<dbReference type="AlphaFoldDB" id="A0A165H5Z6"/>
<evidence type="ECO:0000256" key="1">
    <source>
        <dbReference type="ARBA" id="ARBA00022857"/>
    </source>
</evidence>
<dbReference type="InterPro" id="IPR036291">
    <property type="entry name" value="NAD(P)-bd_dom_sf"/>
</dbReference>
<protein>
    <submittedName>
        <fullName evidence="4">NAD(P)-binding protein</fullName>
    </submittedName>
</protein>
<dbReference type="Proteomes" id="UP000076842">
    <property type="component" value="Unassembled WGS sequence"/>
</dbReference>
<dbReference type="PANTHER" id="PTHR47706:SF9">
    <property type="entry name" value="NMRA-LIKE DOMAIN-CONTAINING PROTEIN-RELATED"/>
    <property type="match status" value="1"/>
</dbReference>
<dbReference type="InterPro" id="IPR045312">
    <property type="entry name" value="PCBER-like"/>
</dbReference>
<evidence type="ECO:0000313" key="4">
    <source>
        <dbReference type="EMBL" id="KZT58902.1"/>
    </source>
</evidence>
<evidence type="ECO:0000256" key="2">
    <source>
        <dbReference type="ARBA" id="ARBA00023002"/>
    </source>
</evidence>
<dbReference type="PANTHER" id="PTHR47706">
    <property type="entry name" value="NMRA-LIKE FAMILY PROTEIN"/>
    <property type="match status" value="1"/>
</dbReference>
<gene>
    <name evidence="4" type="ORF">CALCODRAFT_494379</name>
</gene>
<dbReference type="STRING" id="1353952.A0A165H5Z6"/>
<feature type="domain" description="NmrA-like" evidence="3">
    <location>
        <begin position="10"/>
        <end position="250"/>
    </location>
</feature>
<dbReference type="CDD" id="cd05259">
    <property type="entry name" value="PCBER_SDR_a"/>
    <property type="match status" value="1"/>
</dbReference>
<keyword evidence="1" id="KW-0521">NADP</keyword>
<evidence type="ECO:0000313" key="5">
    <source>
        <dbReference type="Proteomes" id="UP000076842"/>
    </source>
</evidence>
<keyword evidence="5" id="KW-1185">Reference proteome</keyword>
<reference evidence="4 5" key="1">
    <citation type="journal article" date="2016" name="Mol. Biol. Evol.">
        <title>Comparative Genomics of Early-Diverging Mushroom-Forming Fungi Provides Insights into the Origins of Lignocellulose Decay Capabilities.</title>
        <authorList>
            <person name="Nagy L.G."/>
            <person name="Riley R."/>
            <person name="Tritt A."/>
            <person name="Adam C."/>
            <person name="Daum C."/>
            <person name="Floudas D."/>
            <person name="Sun H."/>
            <person name="Yadav J.S."/>
            <person name="Pangilinan J."/>
            <person name="Larsson K.H."/>
            <person name="Matsuura K."/>
            <person name="Barry K."/>
            <person name="Labutti K."/>
            <person name="Kuo R."/>
            <person name="Ohm R.A."/>
            <person name="Bhattacharya S.S."/>
            <person name="Shirouzu T."/>
            <person name="Yoshinaga Y."/>
            <person name="Martin F.M."/>
            <person name="Grigoriev I.V."/>
            <person name="Hibbett D.S."/>
        </authorList>
    </citation>
    <scope>NUCLEOTIDE SEQUENCE [LARGE SCALE GENOMIC DNA]</scope>
    <source>
        <strain evidence="4 5">HHB12733</strain>
    </source>
</reference>
<dbReference type="InterPro" id="IPR008030">
    <property type="entry name" value="NmrA-like"/>
</dbReference>
<sequence>MVGYRTFAVAGAGNVGKFIIEELVKLRDVGKVASIDVLTRSPDDPKLKELGVTGLKVDYNDPPTLEAALKGKEVVISTLGRSAFHLQELLGQAAKKAGVKLFIPSEFGNPTEGREDSWFAQKNAARQQLKDMGMPYMLVYNGPFPDFVFNPHMGWDLPNGKVQISGKGDTPISFTQRRDIGRFVSHVLTTLAHEELEWRTFRIEGDRTTMNKIAAEYERRSGKKLDVTHRSVEELQAAVKAAPNDVSETLRLDWEMGGGIVGTPEQLDNKVYPDWNPSSAVDVLLKRDGY</sequence>
<dbReference type="InParanoid" id="A0A165H5Z6"/>
<dbReference type="GO" id="GO:0016491">
    <property type="term" value="F:oxidoreductase activity"/>
    <property type="evidence" value="ECO:0007669"/>
    <property type="project" value="UniProtKB-KW"/>
</dbReference>
<organism evidence="4 5">
    <name type="scientific">Calocera cornea HHB12733</name>
    <dbReference type="NCBI Taxonomy" id="1353952"/>
    <lineage>
        <taxon>Eukaryota</taxon>
        <taxon>Fungi</taxon>
        <taxon>Dikarya</taxon>
        <taxon>Basidiomycota</taxon>
        <taxon>Agaricomycotina</taxon>
        <taxon>Dacrymycetes</taxon>
        <taxon>Dacrymycetales</taxon>
        <taxon>Dacrymycetaceae</taxon>
        <taxon>Calocera</taxon>
    </lineage>
</organism>
<proteinExistence type="predicted"/>
<name>A0A165H5Z6_9BASI</name>
<dbReference type="SUPFAM" id="SSF51735">
    <property type="entry name" value="NAD(P)-binding Rossmann-fold domains"/>
    <property type="match status" value="1"/>
</dbReference>
<dbReference type="Gene3D" id="3.90.25.10">
    <property type="entry name" value="UDP-galactose 4-epimerase, domain 1"/>
    <property type="match status" value="1"/>
</dbReference>
<keyword evidence="2" id="KW-0560">Oxidoreductase</keyword>
<dbReference type="InterPro" id="IPR051609">
    <property type="entry name" value="NmrA/Isoflavone_reductase-like"/>
</dbReference>
<accession>A0A165H5Z6</accession>